<protein>
    <submittedName>
        <fullName evidence="1">Acylneuraminate cytidylyltransferase</fullName>
    </submittedName>
</protein>
<accession>A0A7G8PQT3</accession>
<dbReference type="InterPro" id="IPR050793">
    <property type="entry name" value="CMP-NeuNAc_synthase"/>
</dbReference>
<keyword evidence="1" id="KW-0548">Nucleotidyltransferase</keyword>
<evidence type="ECO:0000313" key="2">
    <source>
        <dbReference type="Proteomes" id="UP000515514"/>
    </source>
</evidence>
<dbReference type="Pfam" id="PF02348">
    <property type="entry name" value="CTP_transf_3"/>
    <property type="match status" value="1"/>
</dbReference>
<keyword evidence="2" id="KW-1185">Reference proteome</keyword>
<dbReference type="PANTHER" id="PTHR21485:SF6">
    <property type="entry name" value="N-ACYLNEURAMINATE CYTIDYLYLTRANSFERASE-RELATED"/>
    <property type="match status" value="1"/>
</dbReference>
<dbReference type="RefSeq" id="WP_186989782.1">
    <property type="nucleotide sequence ID" value="NZ_CP052909.1"/>
</dbReference>
<dbReference type="InterPro" id="IPR003329">
    <property type="entry name" value="Cytidylyl_trans"/>
</dbReference>
<dbReference type="PANTHER" id="PTHR21485">
    <property type="entry name" value="HAD SUPERFAMILY MEMBERS CMAS AND KDSC"/>
    <property type="match status" value="1"/>
</dbReference>
<dbReference type="Gene3D" id="3.90.550.10">
    <property type="entry name" value="Spore Coat Polysaccharide Biosynthesis Protein SpsA, Chain A"/>
    <property type="match status" value="1"/>
</dbReference>
<proteinExistence type="predicted"/>
<dbReference type="KEGG" id="alti:ALE3EI_0108"/>
<dbReference type="EMBL" id="CP052909">
    <property type="protein sequence ID" value="QNJ96699.1"/>
    <property type="molecule type" value="Genomic_DNA"/>
</dbReference>
<reference evidence="1 2" key="1">
    <citation type="submission" date="2020-04" db="EMBL/GenBank/DDBJ databases">
        <title>Genome sequence of Altibacter aquimarinus strain ALE3EI.</title>
        <authorList>
            <person name="Oh H.-M."/>
            <person name="Jang D."/>
        </authorList>
    </citation>
    <scope>NUCLEOTIDE SEQUENCE [LARGE SCALE GENOMIC DNA]</scope>
    <source>
        <strain evidence="1 2">ALE3EI</strain>
    </source>
</reference>
<dbReference type="CDD" id="cd02513">
    <property type="entry name" value="CMP-NeuAc_Synthase"/>
    <property type="match status" value="1"/>
</dbReference>
<name>A0A7G8PQT3_9FLAO</name>
<dbReference type="SUPFAM" id="SSF53448">
    <property type="entry name" value="Nucleotide-diphospho-sugar transferases"/>
    <property type="match status" value="1"/>
</dbReference>
<sequence length="231" mass="25400">MKILGLIPARAGSKGIPDKNRKELAGKPLLLYTIEAALAANSLDRVVFSSEDETLRNMAENAGVEVPFIRPTHLAEDHSGSLEVVQHALKELSAQGSEYDAVCLLQVTTPFRTASDIDAAVSAFISAKTDSLISVQEVPHQYNPHWVFERNKDNSLQLATGASSIIKRRQDLPPAYIRDGAIYITKTSVLLEDNSFFGKSISSIQLNPDTHVNIDTEEDWIWAEKIATSLK</sequence>
<evidence type="ECO:0000313" key="1">
    <source>
        <dbReference type="EMBL" id="QNJ96699.1"/>
    </source>
</evidence>
<keyword evidence="1" id="KW-0808">Transferase</keyword>
<dbReference type="GO" id="GO:0008781">
    <property type="term" value="F:N-acylneuraminate cytidylyltransferase activity"/>
    <property type="evidence" value="ECO:0007669"/>
    <property type="project" value="TreeGrafter"/>
</dbReference>
<dbReference type="AlphaFoldDB" id="A0A7G8PQT3"/>
<organism evidence="1 2">
    <name type="scientific">Constantimarinum furrinae</name>
    <dbReference type="NCBI Taxonomy" id="2562285"/>
    <lineage>
        <taxon>Bacteria</taxon>
        <taxon>Pseudomonadati</taxon>
        <taxon>Bacteroidota</taxon>
        <taxon>Flavobacteriia</taxon>
        <taxon>Flavobacteriales</taxon>
        <taxon>Flavobacteriaceae</taxon>
        <taxon>Altibacter/Constantimarinum group</taxon>
        <taxon>Constantimarinum</taxon>
    </lineage>
</organism>
<dbReference type="Proteomes" id="UP000515514">
    <property type="component" value="Chromosome"/>
</dbReference>
<dbReference type="InterPro" id="IPR029044">
    <property type="entry name" value="Nucleotide-diphossugar_trans"/>
</dbReference>
<gene>
    <name evidence="1" type="ORF">ALE3EI_0108</name>
</gene>